<dbReference type="OrthoDB" id="5497241at2"/>
<dbReference type="InterPro" id="IPR012902">
    <property type="entry name" value="N_methyl_site"/>
</dbReference>
<dbReference type="EMBL" id="RAVZ01000059">
    <property type="protein sequence ID" value="RKG90246.1"/>
    <property type="molecule type" value="Genomic_DNA"/>
</dbReference>
<proteinExistence type="predicted"/>
<keyword evidence="2" id="KW-1185">Reference proteome</keyword>
<evidence type="ECO:0000313" key="1">
    <source>
        <dbReference type="EMBL" id="RKG90246.1"/>
    </source>
</evidence>
<protein>
    <submittedName>
        <fullName evidence="1">Prepilin-type N-terminal cleavage/methylation domain-containing protein</fullName>
    </submittedName>
</protein>
<dbReference type="NCBIfam" id="TIGR02532">
    <property type="entry name" value="IV_pilin_GFxxxE"/>
    <property type="match status" value="1"/>
</dbReference>
<comment type="caution">
    <text evidence="1">The sequence shown here is derived from an EMBL/GenBank/DDBJ whole genome shotgun (WGS) entry which is preliminary data.</text>
</comment>
<reference evidence="2" key="1">
    <citation type="submission" date="2018-09" db="EMBL/GenBank/DDBJ databases">
        <authorList>
            <person name="Livingstone P.G."/>
            <person name="Whitworth D.E."/>
        </authorList>
    </citation>
    <scope>NUCLEOTIDE SEQUENCE [LARGE SCALE GENOMIC DNA]</scope>
    <source>
        <strain evidence="2">CA054A</strain>
    </source>
</reference>
<dbReference type="Pfam" id="PF07963">
    <property type="entry name" value="N_methyl"/>
    <property type="match status" value="1"/>
</dbReference>
<dbReference type="AlphaFoldDB" id="A0A3A8J5X4"/>
<organism evidence="1 2">
    <name type="scientific">Corallococcus terminator</name>
    <dbReference type="NCBI Taxonomy" id="2316733"/>
    <lineage>
        <taxon>Bacteria</taxon>
        <taxon>Pseudomonadati</taxon>
        <taxon>Myxococcota</taxon>
        <taxon>Myxococcia</taxon>
        <taxon>Myxococcales</taxon>
        <taxon>Cystobacterineae</taxon>
        <taxon>Myxococcaceae</taxon>
        <taxon>Corallococcus</taxon>
    </lineage>
</organism>
<accession>A0A3A8J5X4</accession>
<dbReference type="Proteomes" id="UP000268094">
    <property type="component" value="Unassembled WGS sequence"/>
</dbReference>
<gene>
    <name evidence="1" type="ORF">D7V88_11440</name>
</gene>
<sequence length="413" mass="44603">MRNAGFTLLEVMIAAALGVIVLGIGLAVGAQLQRRALFEEQTMMAQTTGRAVQDNLTATLWRAGTGMGNTPISFIDDDIRYALQVFSDPGSELFFNNDGSYTPPPAGKESDGLRVYWGTSSSSTFLVNCAGNTGPGRVTPTGASTETNYCLPEQAEEFLKPVPPLTNTSAVFVNAIQYNEKTPTVPTQAPVACAVRVTNVDSGGRRLVADMGASGTGLLTGLCNERAHDLWTRTGWLAMKLEGMAYRVNWKGGFPTLEGLPHGATTWQVISRDVEQLRVRQAVVNLLAPNDPYRWFPEETPTVRPALDQCTVVQGSAGGVCGAETFTPEYIPATVTEEVVRDRLRSRVRALEVTLVVRTRRLDRDAVDVGAVDEDGHDRDGYKRRSITFQIAPRNFGMAGLQPVPPPPTGSGT</sequence>
<evidence type="ECO:0000313" key="2">
    <source>
        <dbReference type="Proteomes" id="UP000268094"/>
    </source>
</evidence>
<name>A0A3A8J5X4_9BACT</name>